<comment type="caution">
    <text evidence="2">The sequence shown here is derived from an EMBL/GenBank/DDBJ whole genome shotgun (WGS) entry which is preliminary data.</text>
</comment>
<protein>
    <submittedName>
        <fullName evidence="2">ABC-2 type transport system permease protein</fullName>
    </submittedName>
</protein>
<keyword evidence="1" id="KW-1133">Transmembrane helix</keyword>
<feature type="transmembrane region" description="Helical" evidence="1">
    <location>
        <begin position="377"/>
        <end position="397"/>
    </location>
</feature>
<gene>
    <name evidence="2" type="ORF">J2S19_003613</name>
</gene>
<evidence type="ECO:0000313" key="3">
    <source>
        <dbReference type="Proteomes" id="UP001234495"/>
    </source>
</evidence>
<dbReference type="EMBL" id="JAUSUD010000020">
    <property type="protein sequence ID" value="MDQ0232303.1"/>
    <property type="molecule type" value="Genomic_DNA"/>
</dbReference>
<dbReference type="Pfam" id="PF05975">
    <property type="entry name" value="EcsB"/>
    <property type="match status" value="1"/>
</dbReference>
<feature type="transmembrane region" description="Helical" evidence="1">
    <location>
        <begin position="127"/>
        <end position="146"/>
    </location>
</feature>
<evidence type="ECO:0000256" key="1">
    <source>
        <dbReference type="SAM" id="Phobius"/>
    </source>
</evidence>
<dbReference type="PIRSF" id="PIRSF037259">
    <property type="entry name" value="EcsB_ABC"/>
    <property type="match status" value="1"/>
</dbReference>
<dbReference type="RefSeq" id="WP_307344310.1">
    <property type="nucleotide sequence ID" value="NZ_JAUSUD010000020.1"/>
</dbReference>
<name>A0ABT9ZJ40_9BACI</name>
<keyword evidence="3" id="KW-1185">Reference proteome</keyword>
<feature type="transmembrane region" description="Helical" evidence="1">
    <location>
        <begin position="167"/>
        <end position="183"/>
    </location>
</feature>
<evidence type="ECO:0000313" key="2">
    <source>
        <dbReference type="EMBL" id="MDQ0232303.1"/>
    </source>
</evidence>
<dbReference type="Proteomes" id="UP001234495">
    <property type="component" value="Unassembled WGS sequence"/>
</dbReference>
<feature type="transmembrane region" description="Helical" evidence="1">
    <location>
        <begin position="347"/>
        <end position="371"/>
    </location>
</feature>
<feature type="transmembrane region" description="Helical" evidence="1">
    <location>
        <begin position="307"/>
        <end position="327"/>
    </location>
</feature>
<keyword evidence="1" id="KW-0472">Membrane</keyword>
<sequence>MKSIDEIWKTRLNHHINETRSYLKYMLNDHLLFVFIFLAAGGAVAYSGWLKTVPSDFPAIHLMALTFALIVASSNVRTLVKEADIVFLIPMEHKLKAYFKKAFIYSFITQCFVLVVLIIVFSPLYFAVTPANGGDLLICLLFILLIKYWNLRMSWKMEFYSESSTRLVDLFVRFVVSLCTIFFAFSDEYMYSIVLIVVMFLYEVYFSKQVRARAMKWDQLIKKEDARKQSFYKIANLFTDVPKLKKRAKRRQYLDWLLKQVKYNQENIFDYLFIRAFLRSGDYSGIVMRLTIIGAVVLYVINNELIGNSLVVILLSFLTGIQIMSLYKHYDLIELPSLYPKAESRKLSSFLQIIYKVLLGQLFVYLIVILLKGHVVTTALTLGISIVFITVFVYGYMKSRLSSEKRV</sequence>
<feature type="transmembrane region" description="Helical" evidence="1">
    <location>
        <begin position="30"/>
        <end position="49"/>
    </location>
</feature>
<feature type="transmembrane region" description="Helical" evidence="1">
    <location>
        <begin position="189"/>
        <end position="206"/>
    </location>
</feature>
<organism evidence="2 3">
    <name type="scientific">Metabacillus malikii</name>
    <dbReference type="NCBI Taxonomy" id="1504265"/>
    <lineage>
        <taxon>Bacteria</taxon>
        <taxon>Bacillati</taxon>
        <taxon>Bacillota</taxon>
        <taxon>Bacilli</taxon>
        <taxon>Bacillales</taxon>
        <taxon>Bacillaceae</taxon>
        <taxon>Metabacillus</taxon>
    </lineage>
</organism>
<proteinExistence type="predicted"/>
<feature type="transmembrane region" description="Helical" evidence="1">
    <location>
        <begin position="101"/>
        <end position="121"/>
    </location>
</feature>
<keyword evidence="1" id="KW-0812">Transmembrane</keyword>
<feature type="transmembrane region" description="Helical" evidence="1">
    <location>
        <begin position="61"/>
        <end position="80"/>
    </location>
</feature>
<reference evidence="2 3" key="1">
    <citation type="submission" date="2023-07" db="EMBL/GenBank/DDBJ databases">
        <title>Genomic Encyclopedia of Type Strains, Phase IV (KMG-IV): sequencing the most valuable type-strain genomes for metagenomic binning, comparative biology and taxonomic classification.</title>
        <authorList>
            <person name="Goeker M."/>
        </authorList>
    </citation>
    <scope>NUCLEOTIDE SEQUENCE [LARGE SCALE GENOMIC DNA]</scope>
    <source>
        <strain evidence="2 3">DSM 29005</strain>
    </source>
</reference>
<feature type="transmembrane region" description="Helical" evidence="1">
    <location>
        <begin position="283"/>
        <end position="301"/>
    </location>
</feature>
<dbReference type="InterPro" id="IPR010288">
    <property type="entry name" value="EcsB_ABC"/>
</dbReference>
<accession>A0ABT9ZJ40</accession>